<dbReference type="OrthoDB" id="1919336at2759"/>
<dbReference type="AlphaFoldDB" id="A0A2V1D610"/>
<dbReference type="SUPFAM" id="SSF47769">
    <property type="entry name" value="SAM/Pointed domain"/>
    <property type="match status" value="1"/>
</dbReference>
<sequence>MMDNQLCDHLQRLGLAQYVTVLQENGYKSWTQLGTIREGDFDHLGFKLGHRRRLQRQIATMNGYPQSEALLPDEIETAQEQSRLNKGRKRRRKFLLRTDTYPINRASNKLQVSNAIKTHKPR</sequence>
<evidence type="ECO:0000313" key="3">
    <source>
        <dbReference type="Proteomes" id="UP000244855"/>
    </source>
</evidence>
<organism evidence="2 3">
    <name type="scientific">Periconia macrospinosa</name>
    <dbReference type="NCBI Taxonomy" id="97972"/>
    <lineage>
        <taxon>Eukaryota</taxon>
        <taxon>Fungi</taxon>
        <taxon>Dikarya</taxon>
        <taxon>Ascomycota</taxon>
        <taxon>Pezizomycotina</taxon>
        <taxon>Dothideomycetes</taxon>
        <taxon>Pleosporomycetidae</taxon>
        <taxon>Pleosporales</taxon>
        <taxon>Massarineae</taxon>
        <taxon>Periconiaceae</taxon>
        <taxon>Periconia</taxon>
    </lineage>
</organism>
<protein>
    <recommendedName>
        <fullName evidence="1">SAM domain-containing protein</fullName>
    </recommendedName>
</protein>
<dbReference type="InterPro" id="IPR013761">
    <property type="entry name" value="SAM/pointed_sf"/>
</dbReference>
<dbReference type="Pfam" id="PF00536">
    <property type="entry name" value="SAM_1"/>
    <property type="match status" value="1"/>
</dbReference>
<feature type="domain" description="SAM" evidence="1">
    <location>
        <begin position="4"/>
        <end position="61"/>
    </location>
</feature>
<reference evidence="2 3" key="1">
    <citation type="journal article" date="2018" name="Sci. Rep.">
        <title>Comparative genomics provides insights into the lifestyle and reveals functional heterogeneity of dark septate endophytic fungi.</title>
        <authorList>
            <person name="Knapp D.G."/>
            <person name="Nemeth J.B."/>
            <person name="Barry K."/>
            <person name="Hainaut M."/>
            <person name="Henrissat B."/>
            <person name="Johnson J."/>
            <person name="Kuo A."/>
            <person name="Lim J.H.P."/>
            <person name="Lipzen A."/>
            <person name="Nolan M."/>
            <person name="Ohm R.A."/>
            <person name="Tamas L."/>
            <person name="Grigoriev I.V."/>
            <person name="Spatafora J.W."/>
            <person name="Nagy L.G."/>
            <person name="Kovacs G.M."/>
        </authorList>
    </citation>
    <scope>NUCLEOTIDE SEQUENCE [LARGE SCALE GENOMIC DNA]</scope>
    <source>
        <strain evidence="2 3">DSE2036</strain>
    </source>
</reference>
<gene>
    <name evidence="2" type="ORF">DM02DRAFT_619220</name>
</gene>
<dbReference type="STRING" id="97972.A0A2V1D610"/>
<evidence type="ECO:0000313" key="2">
    <source>
        <dbReference type="EMBL" id="PVH93530.1"/>
    </source>
</evidence>
<accession>A0A2V1D610</accession>
<dbReference type="InterPro" id="IPR001660">
    <property type="entry name" value="SAM"/>
</dbReference>
<keyword evidence="3" id="KW-1185">Reference proteome</keyword>
<dbReference type="Gene3D" id="1.10.150.50">
    <property type="entry name" value="Transcription Factor, Ets-1"/>
    <property type="match status" value="1"/>
</dbReference>
<name>A0A2V1D610_9PLEO</name>
<dbReference type="EMBL" id="KZ805583">
    <property type="protein sequence ID" value="PVH93530.1"/>
    <property type="molecule type" value="Genomic_DNA"/>
</dbReference>
<evidence type="ECO:0000259" key="1">
    <source>
        <dbReference type="Pfam" id="PF00536"/>
    </source>
</evidence>
<dbReference type="Proteomes" id="UP000244855">
    <property type="component" value="Unassembled WGS sequence"/>
</dbReference>
<proteinExistence type="predicted"/>